<dbReference type="RefSeq" id="WP_089677070.1">
    <property type="nucleotide sequence ID" value="NZ_FNIV01000002.1"/>
</dbReference>
<dbReference type="InterPro" id="IPR003607">
    <property type="entry name" value="HD/PDEase_dom"/>
</dbReference>
<proteinExistence type="predicted"/>
<dbReference type="STRING" id="419597.SAMN04487957_102207"/>
<evidence type="ECO:0000259" key="1">
    <source>
        <dbReference type="PROSITE" id="PS51832"/>
    </source>
</evidence>
<sequence>MALPTLYANPSAAVIRSLLQHTHDVSVYAKEMAYPLHAEVHELDLSNGRLVLEVEYAGSDIERYVVNGGISFDLEAVKGPQALERETYSLSNVAVRLHKTDSTLYHMECQLPESVFVAEQRGAIRIPFILGMQARVSLDVYLHELNVPGRLRNLSVGGCMVDIDLSESVAVNVDQEIPGISIEFPNGESFFAEGKIRHIRPFGNHGYAVVGVQFLQLTTHQSEALFRYVTESEREAAYRTGANDKLDYHSPLFIPGAKEKKILQREAQEHDKRARQSPMERGVLDLAHRLQVGLMYMKTRDLFPEEIFYDCVDTLRYLVEQDRKAFLFALSLLRDEPEWVRHAVQVAGQLADMLLTRDPHDPRVREAVLGALLHTLGKPLLIGPQLPSLKVNMTPPQKELLRGHVAALRDKLAALEWTPSPACREVIENANERLDGTGYPAGRRGNELSELVRLVTVIKAINKLMHVRNGIPPRAPLDAYRMIHEAATAYDKTVLVEYIQVYGLYPIGSLAKFSGGFLAWVVDIDGKGMPTRVKVVKNLRFPDTNISCELGSGDFSQIGKLEEIVNPADYGVKVHKVQ</sequence>
<gene>
    <name evidence="2" type="ORF">SAMN04487957_102207</name>
</gene>
<dbReference type="CDD" id="cd00077">
    <property type="entry name" value="HDc"/>
    <property type="match status" value="1"/>
</dbReference>
<reference evidence="3" key="1">
    <citation type="submission" date="2016-10" db="EMBL/GenBank/DDBJ databases">
        <authorList>
            <person name="Varghese N."/>
            <person name="Submissions S."/>
        </authorList>
    </citation>
    <scope>NUCLEOTIDE SEQUENCE [LARGE SCALE GENOMIC DNA]</scope>
    <source>
        <strain evidence="3">CGMCC 1.6444</strain>
    </source>
</reference>
<dbReference type="SUPFAM" id="SSF141371">
    <property type="entry name" value="PilZ domain-like"/>
    <property type="match status" value="1"/>
</dbReference>
<dbReference type="GO" id="GO:0008081">
    <property type="term" value="F:phosphoric diester hydrolase activity"/>
    <property type="evidence" value="ECO:0007669"/>
    <property type="project" value="UniProtKB-ARBA"/>
</dbReference>
<evidence type="ECO:0000313" key="3">
    <source>
        <dbReference type="Proteomes" id="UP000199075"/>
    </source>
</evidence>
<dbReference type="Pfam" id="PF13487">
    <property type="entry name" value="HD_5"/>
    <property type="match status" value="1"/>
</dbReference>
<dbReference type="Gene3D" id="2.40.10.220">
    <property type="entry name" value="predicted glycosyltransferase like domains"/>
    <property type="match status" value="1"/>
</dbReference>
<organism evidence="2 3">
    <name type="scientific">Halomonas shengliensis</name>
    <dbReference type="NCBI Taxonomy" id="419597"/>
    <lineage>
        <taxon>Bacteria</taxon>
        <taxon>Pseudomonadati</taxon>
        <taxon>Pseudomonadota</taxon>
        <taxon>Gammaproteobacteria</taxon>
        <taxon>Oceanospirillales</taxon>
        <taxon>Halomonadaceae</taxon>
        <taxon>Halomonas</taxon>
    </lineage>
</organism>
<dbReference type="GO" id="GO:0035438">
    <property type="term" value="F:cyclic-di-GMP binding"/>
    <property type="evidence" value="ECO:0007669"/>
    <property type="project" value="InterPro"/>
</dbReference>
<dbReference type="AlphaFoldDB" id="A0A1H0EV58"/>
<dbReference type="OrthoDB" id="9764808at2"/>
<name>A0A1H0EV58_9GAMM</name>
<accession>A0A1H0EV58</accession>
<dbReference type="EMBL" id="FNIV01000002">
    <property type="protein sequence ID" value="SDN86258.1"/>
    <property type="molecule type" value="Genomic_DNA"/>
</dbReference>
<dbReference type="Gene3D" id="1.10.3210.10">
    <property type="entry name" value="Hypothetical protein af1432"/>
    <property type="match status" value="1"/>
</dbReference>
<protein>
    <submittedName>
        <fullName evidence="2">HD-GYP domain, c-di-GMP phosphodiesterase class II (Or its inactivated variant)</fullName>
    </submittedName>
</protein>
<dbReference type="PROSITE" id="PS51832">
    <property type="entry name" value="HD_GYP"/>
    <property type="match status" value="1"/>
</dbReference>
<dbReference type="InterPro" id="IPR009875">
    <property type="entry name" value="PilZ_domain"/>
</dbReference>
<dbReference type="InterPro" id="IPR037522">
    <property type="entry name" value="HD_GYP_dom"/>
</dbReference>
<dbReference type="Pfam" id="PF07238">
    <property type="entry name" value="PilZ"/>
    <property type="match status" value="1"/>
</dbReference>
<keyword evidence="3" id="KW-1185">Reference proteome</keyword>
<feature type="domain" description="HD-GYP" evidence="1">
    <location>
        <begin position="317"/>
        <end position="515"/>
    </location>
</feature>
<evidence type="ECO:0000313" key="2">
    <source>
        <dbReference type="EMBL" id="SDN86258.1"/>
    </source>
</evidence>
<dbReference type="Proteomes" id="UP000199075">
    <property type="component" value="Unassembled WGS sequence"/>
</dbReference>